<dbReference type="Proteomes" id="UP000095286">
    <property type="component" value="Unplaced"/>
</dbReference>
<organism evidence="1 2">
    <name type="scientific">Rhabditophanes sp. KR3021</name>
    <dbReference type="NCBI Taxonomy" id="114890"/>
    <lineage>
        <taxon>Eukaryota</taxon>
        <taxon>Metazoa</taxon>
        <taxon>Ecdysozoa</taxon>
        <taxon>Nematoda</taxon>
        <taxon>Chromadorea</taxon>
        <taxon>Rhabditida</taxon>
        <taxon>Tylenchina</taxon>
        <taxon>Panagrolaimomorpha</taxon>
        <taxon>Strongyloidoidea</taxon>
        <taxon>Alloionematidae</taxon>
        <taxon>Rhabditophanes</taxon>
    </lineage>
</organism>
<evidence type="ECO:0000313" key="1">
    <source>
        <dbReference type="Proteomes" id="UP000095286"/>
    </source>
</evidence>
<dbReference type="WBParaSite" id="RSKR_0000484500.1">
    <property type="protein sequence ID" value="RSKR_0000484500.1"/>
    <property type="gene ID" value="RSKR_0000484500"/>
</dbReference>
<evidence type="ECO:0000313" key="2">
    <source>
        <dbReference type="WBParaSite" id="RSKR_0000484500.1"/>
    </source>
</evidence>
<accession>A0AC35TVN4</accession>
<proteinExistence type="predicted"/>
<name>A0AC35TVN4_9BILA</name>
<sequence>MTYPNCGIILILALSYTVNARSAFESRKEDVLNACGVDDKSHLTLAEKKCVEVNLWKSSFITEHGFSCCNLFDRFGCGGNCRKELGDPFGPVDERIRRATICELPDPNDISNCMLSRRIAMVTCFGTCLDVQKEEPAKNVTADKAFTNRCMDSIDFAHLQVCVGGEVD</sequence>
<reference evidence="2" key="1">
    <citation type="submission" date="2016-11" db="UniProtKB">
        <authorList>
            <consortium name="WormBaseParasite"/>
        </authorList>
    </citation>
    <scope>IDENTIFICATION</scope>
    <source>
        <strain evidence="2">KR3021</strain>
    </source>
</reference>
<protein>
    <submittedName>
        <fullName evidence="2">DB domain-containing protein</fullName>
    </submittedName>
</protein>